<sequence length="68" mass="8100">MFDYTVESSKSFQETIEHLQKALMEEKFGVLCEFDLQAKFNDFTIMNRIPFWKCVIQLSRKKCLKSIS</sequence>
<evidence type="ECO:0000313" key="2">
    <source>
        <dbReference type="Proteomes" id="UP000018895"/>
    </source>
</evidence>
<dbReference type="STRING" id="1236971.JCM9152_1334"/>
<dbReference type="SUPFAM" id="SSF103247">
    <property type="entry name" value="TT1751-like"/>
    <property type="match status" value="1"/>
</dbReference>
<keyword evidence="2" id="KW-1185">Reference proteome</keyword>
<name>W4QD40_9BACI</name>
<protein>
    <submittedName>
        <fullName evidence="1">Uncharacterized protein</fullName>
    </submittedName>
</protein>
<evidence type="ECO:0000313" key="1">
    <source>
        <dbReference type="EMBL" id="GAE29945.1"/>
    </source>
</evidence>
<gene>
    <name evidence="1" type="ORF">JCM9152_1334</name>
</gene>
<comment type="caution">
    <text evidence="1">The sequence shown here is derived from an EMBL/GenBank/DDBJ whole genome shotgun (WGS) entry which is preliminary data.</text>
</comment>
<dbReference type="Gene3D" id="3.30.310.70">
    <property type="entry name" value="TT1751-like domain"/>
    <property type="match status" value="1"/>
</dbReference>
<dbReference type="AlphaFoldDB" id="W4QD40"/>
<dbReference type="InterPro" id="IPR035923">
    <property type="entry name" value="TT1751-like_sf"/>
</dbReference>
<proteinExistence type="predicted"/>
<dbReference type="Proteomes" id="UP000018895">
    <property type="component" value="Unassembled WGS sequence"/>
</dbReference>
<dbReference type="EMBL" id="BAUU01000008">
    <property type="protein sequence ID" value="GAE29945.1"/>
    <property type="molecule type" value="Genomic_DNA"/>
</dbReference>
<organism evidence="1 2">
    <name type="scientific">Halalkalibacter hemicellulosilyticusJCM 9152</name>
    <dbReference type="NCBI Taxonomy" id="1236971"/>
    <lineage>
        <taxon>Bacteria</taxon>
        <taxon>Bacillati</taxon>
        <taxon>Bacillota</taxon>
        <taxon>Bacilli</taxon>
        <taxon>Bacillales</taxon>
        <taxon>Bacillaceae</taxon>
        <taxon>Halalkalibacter</taxon>
    </lineage>
</organism>
<reference evidence="1" key="1">
    <citation type="journal article" date="2014" name="Genome Announc.">
        <title>Draft Genome Sequences of Three Alkaliphilic Bacillus Strains, Bacillus wakoensis JCM 9140T, Bacillus akibai JCM 9157T, and Bacillus hemicellulosilyticus JCM 9152T.</title>
        <authorList>
            <person name="Yuki M."/>
            <person name="Oshima K."/>
            <person name="Suda W."/>
            <person name="Oshida Y."/>
            <person name="Kitamura K."/>
            <person name="Iida T."/>
            <person name="Hattori M."/>
            <person name="Ohkuma M."/>
        </authorList>
    </citation>
    <scope>NUCLEOTIDE SEQUENCE [LARGE SCALE GENOMIC DNA]</scope>
    <source>
        <strain evidence="1">JCM 9152</strain>
    </source>
</reference>
<accession>W4QD40</accession>